<reference evidence="2" key="1">
    <citation type="journal article" date="2014" name="Int. J. Syst. Evol. Microbiol.">
        <title>Complete genome sequence of Corynebacterium casei LMG S-19264T (=DSM 44701T), isolated from a smear-ripened cheese.</title>
        <authorList>
            <consortium name="US DOE Joint Genome Institute (JGI-PGF)"/>
            <person name="Walter F."/>
            <person name="Albersmeier A."/>
            <person name="Kalinowski J."/>
            <person name="Ruckert C."/>
        </authorList>
    </citation>
    <scope>NUCLEOTIDE SEQUENCE</scope>
    <source>
        <strain evidence="2">VKM Ac-1958</strain>
    </source>
</reference>
<sequence>MGGTLVTGSSVPSDVAEERVEALVRSTLDFSEVFKIPRGRRPKVGSHIFDATQRRGALDRRPRRASRVSTR</sequence>
<proteinExistence type="predicted"/>
<dbReference type="Proteomes" id="UP001142325">
    <property type="component" value="Unassembled WGS sequence"/>
</dbReference>
<feature type="region of interest" description="Disordered" evidence="1">
    <location>
        <begin position="42"/>
        <end position="71"/>
    </location>
</feature>
<dbReference type="AlphaFoldDB" id="A0A9W6HTE7"/>
<evidence type="ECO:0000313" key="3">
    <source>
        <dbReference type="Proteomes" id="UP001142325"/>
    </source>
</evidence>
<comment type="caution">
    <text evidence="2">The sequence shown here is derived from an EMBL/GenBank/DDBJ whole genome shotgun (WGS) entry which is preliminary data.</text>
</comment>
<feature type="compositionally biased region" description="Basic residues" evidence="1">
    <location>
        <begin position="61"/>
        <end position="71"/>
    </location>
</feature>
<evidence type="ECO:0000256" key="1">
    <source>
        <dbReference type="SAM" id="MobiDB-lite"/>
    </source>
</evidence>
<reference evidence="2" key="2">
    <citation type="submission" date="2023-01" db="EMBL/GenBank/DDBJ databases">
        <authorList>
            <person name="Sun Q."/>
            <person name="Evtushenko L."/>
        </authorList>
    </citation>
    <scope>NUCLEOTIDE SEQUENCE</scope>
    <source>
        <strain evidence="2">VKM Ac-1958</strain>
    </source>
</reference>
<gene>
    <name evidence="2" type="ORF">GCM10017596_22920</name>
</gene>
<dbReference type="EMBL" id="BSET01000002">
    <property type="protein sequence ID" value="GLK02577.1"/>
    <property type="molecule type" value="Genomic_DNA"/>
</dbReference>
<organism evidence="2 3">
    <name type="scientific">Microbacterium keratanolyticum</name>
    <dbReference type="NCBI Taxonomy" id="67574"/>
    <lineage>
        <taxon>Bacteria</taxon>
        <taxon>Bacillati</taxon>
        <taxon>Actinomycetota</taxon>
        <taxon>Actinomycetes</taxon>
        <taxon>Micrococcales</taxon>
        <taxon>Microbacteriaceae</taxon>
        <taxon>Microbacterium</taxon>
    </lineage>
</organism>
<keyword evidence="3" id="KW-1185">Reference proteome</keyword>
<protein>
    <submittedName>
        <fullName evidence="2">Uncharacterized protein</fullName>
    </submittedName>
</protein>
<evidence type="ECO:0000313" key="2">
    <source>
        <dbReference type="EMBL" id="GLK02577.1"/>
    </source>
</evidence>
<accession>A0A9W6HTE7</accession>
<name>A0A9W6HTE7_9MICO</name>